<dbReference type="InterPro" id="IPR020846">
    <property type="entry name" value="MFS_dom"/>
</dbReference>
<keyword evidence="3 6" id="KW-0812">Transmembrane</keyword>
<evidence type="ECO:0000256" key="3">
    <source>
        <dbReference type="ARBA" id="ARBA00022692"/>
    </source>
</evidence>
<protein>
    <submittedName>
        <fullName evidence="8">MFS transporter</fullName>
    </submittedName>
</protein>
<evidence type="ECO:0000259" key="7">
    <source>
        <dbReference type="PROSITE" id="PS50850"/>
    </source>
</evidence>
<dbReference type="InterPro" id="IPR036259">
    <property type="entry name" value="MFS_trans_sf"/>
</dbReference>
<dbReference type="PROSITE" id="PS50850">
    <property type="entry name" value="MFS"/>
    <property type="match status" value="1"/>
</dbReference>
<comment type="subcellular location">
    <subcellularLocation>
        <location evidence="1">Cell membrane</location>
        <topology evidence="1">Multi-pass membrane protein</topology>
    </subcellularLocation>
</comment>
<gene>
    <name evidence="8" type="ORF">GSM42_06335</name>
</gene>
<proteinExistence type="predicted"/>
<dbReference type="EMBL" id="WUUL01000003">
    <property type="protein sequence ID" value="MXQ53354.1"/>
    <property type="molecule type" value="Genomic_DNA"/>
</dbReference>
<dbReference type="PANTHER" id="PTHR42718:SF9">
    <property type="entry name" value="MAJOR FACILITATOR SUPERFAMILY MULTIDRUG TRANSPORTER MFSC"/>
    <property type="match status" value="1"/>
</dbReference>
<dbReference type="PRINTS" id="PR01036">
    <property type="entry name" value="TCRTETB"/>
</dbReference>
<evidence type="ECO:0000256" key="4">
    <source>
        <dbReference type="ARBA" id="ARBA00022989"/>
    </source>
</evidence>
<dbReference type="GO" id="GO:0005886">
    <property type="term" value="C:plasma membrane"/>
    <property type="evidence" value="ECO:0007669"/>
    <property type="project" value="UniProtKB-SubCell"/>
</dbReference>
<dbReference type="Proteomes" id="UP000430692">
    <property type="component" value="Unassembled WGS sequence"/>
</dbReference>
<dbReference type="InterPro" id="IPR011701">
    <property type="entry name" value="MFS"/>
</dbReference>
<organism evidence="8 9">
    <name type="scientific">Shimazuella alba</name>
    <dbReference type="NCBI Taxonomy" id="2690964"/>
    <lineage>
        <taxon>Bacteria</taxon>
        <taxon>Bacillati</taxon>
        <taxon>Bacillota</taxon>
        <taxon>Bacilli</taxon>
        <taxon>Bacillales</taxon>
        <taxon>Thermoactinomycetaceae</taxon>
        <taxon>Shimazuella</taxon>
    </lineage>
</organism>
<name>A0A6I4VY18_9BACL</name>
<sequence>MEQQNKTAEKLLQIMFFTLVISVMNATIFNVVLSSISKEFSLTASQVSWITTGYGIMYAFGSVTYGKLADRYRLKDLLTFGLIFMVLGSLIGLAAQQYWLIVMGRMLQAAGAAVIPAVSMIIPVNYFTSENRGRAIGTMVSALALGTA</sequence>
<keyword evidence="9" id="KW-1185">Reference proteome</keyword>
<dbReference type="Pfam" id="PF07690">
    <property type="entry name" value="MFS_1"/>
    <property type="match status" value="1"/>
</dbReference>
<feature type="transmembrane region" description="Helical" evidence="6">
    <location>
        <begin position="106"/>
        <end position="127"/>
    </location>
</feature>
<evidence type="ECO:0000313" key="9">
    <source>
        <dbReference type="Proteomes" id="UP000430692"/>
    </source>
</evidence>
<evidence type="ECO:0000256" key="5">
    <source>
        <dbReference type="ARBA" id="ARBA00023136"/>
    </source>
</evidence>
<feature type="domain" description="Major facilitator superfamily (MFS) profile" evidence="7">
    <location>
        <begin position="11"/>
        <end position="148"/>
    </location>
</feature>
<dbReference type="AlphaFoldDB" id="A0A6I4VY18"/>
<comment type="caution">
    <text evidence="8">The sequence shown here is derived from an EMBL/GenBank/DDBJ whole genome shotgun (WGS) entry which is preliminary data.</text>
</comment>
<dbReference type="PANTHER" id="PTHR42718">
    <property type="entry name" value="MAJOR FACILITATOR SUPERFAMILY MULTIDRUG TRANSPORTER MFSC"/>
    <property type="match status" value="1"/>
</dbReference>
<feature type="transmembrane region" description="Helical" evidence="6">
    <location>
        <begin position="46"/>
        <end position="65"/>
    </location>
</feature>
<dbReference type="Gene3D" id="1.20.1250.20">
    <property type="entry name" value="MFS general substrate transporter like domains"/>
    <property type="match status" value="1"/>
</dbReference>
<reference evidence="8 9" key="1">
    <citation type="submission" date="2019-12" db="EMBL/GenBank/DDBJ databases">
        <title>Whole-genome analyses of novel actinobacteria.</title>
        <authorList>
            <person name="Sahin N."/>
            <person name="Saygin H."/>
        </authorList>
    </citation>
    <scope>NUCLEOTIDE SEQUENCE [LARGE SCALE GENOMIC DNA]</scope>
    <source>
        <strain evidence="8 9">KC615</strain>
    </source>
</reference>
<keyword evidence="2" id="KW-0813">Transport</keyword>
<accession>A0A6I4VY18</accession>
<feature type="transmembrane region" description="Helical" evidence="6">
    <location>
        <begin position="12"/>
        <end position="34"/>
    </location>
</feature>
<evidence type="ECO:0000256" key="6">
    <source>
        <dbReference type="SAM" id="Phobius"/>
    </source>
</evidence>
<keyword evidence="4 6" id="KW-1133">Transmembrane helix</keyword>
<keyword evidence="5 6" id="KW-0472">Membrane</keyword>
<evidence type="ECO:0000256" key="2">
    <source>
        <dbReference type="ARBA" id="ARBA00022448"/>
    </source>
</evidence>
<dbReference type="GO" id="GO:0022857">
    <property type="term" value="F:transmembrane transporter activity"/>
    <property type="evidence" value="ECO:0007669"/>
    <property type="project" value="InterPro"/>
</dbReference>
<feature type="transmembrane region" description="Helical" evidence="6">
    <location>
        <begin position="77"/>
        <end position="100"/>
    </location>
</feature>
<dbReference type="SUPFAM" id="SSF103473">
    <property type="entry name" value="MFS general substrate transporter"/>
    <property type="match status" value="1"/>
</dbReference>
<evidence type="ECO:0000256" key="1">
    <source>
        <dbReference type="ARBA" id="ARBA00004651"/>
    </source>
</evidence>
<evidence type="ECO:0000313" key="8">
    <source>
        <dbReference type="EMBL" id="MXQ53354.1"/>
    </source>
</evidence>